<comment type="caution">
    <text evidence="2">The sequence shown here is derived from an EMBL/GenBank/DDBJ whole genome shotgun (WGS) entry which is preliminary data.</text>
</comment>
<sequence length="96" mass="11279">MQYHLFPSINWLDYFLSQLNNPYSTSSYSYNNFIPQTPHYQELEDLRNVIAEKDKVILTLVSKVESLEVNSGSKKPQRMKPNLEKPITMSKKKNIK</sequence>
<name>A0A9Q3PU32_9BASI</name>
<keyword evidence="3" id="KW-1185">Reference proteome</keyword>
<accession>A0A9Q3PU32</accession>
<dbReference type="Proteomes" id="UP000765509">
    <property type="component" value="Unassembled WGS sequence"/>
</dbReference>
<feature type="region of interest" description="Disordered" evidence="1">
    <location>
        <begin position="70"/>
        <end position="96"/>
    </location>
</feature>
<evidence type="ECO:0000313" key="2">
    <source>
        <dbReference type="EMBL" id="MBW0574173.1"/>
    </source>
</evidence>
<organism evidence="2 3">
    <name type="scientific">Austropuccinia psidii MF-1</name>
    <dbReference type="NCBI Taxonomy" id="1389203"/>
    <lineage>
        <taxon>Eukaryota</taxon>
        <taxon>Fungi</taxon>
        <taxon>Dikarya</taxon>
        <taxon>Basidiomycota</taxon>
        <taxon>Pucciniomycotina</taxon>
        <taxon>Pucciniomycetes</taxon>
        <taxon>Pucciniales</taxon>
        <taxon>Sphaerophragmiaceae</taxon>
        <taxon>Austropuccinia</taxon>
    </lineage>
</organism>
<dbReference type="AlphaFoldDB" id="A0A9Q3PU32"/>
<reference evidence="2" key="1">
    <citation type="submission" date="2021-03" db="EMBL/GenBank/DDBJ databases">
        <title>Draft genome sequence of rust myrtle Austropuccinia psidii MF-1, a brazilian biotype.</title>
        <authorList>
            <person name="Quecine M.C."/>
            <person name="Pachon D.M.R."/>
            <person name="Bonatelli M.L."/>
            <person name="Correr F.H."/>
            <person name="Franceschini L.M."/>
            <person name="Leite T.F."/>
            <person name="Margarido G.R.A."/>
            <person name="Almeida C.A."/>
            <person name="Ferrarezi J.A."/>
            <person name="Labate C.A."/>
        </authorList>
    </citation>
    <scope>NUCLEOTIDE SEQUENCE</scope>
    <source>
        <strain evidence="2">MF-1</strain>
    </source>
</reference>
<proteinExistence type="predicted"/>
<evidence type="ECO:0000256" key="1">
    <source>
        <dbReference type="SAM" id="MobiDB-lite"/>
    </source>
</evidence>
<gene>
    <name evidence="2" type="ORF">O181_113888</name>
</gene>
<evidence type="ECO:0000313" key="3">
    <source>
        <dbReference type="Proteomes" id="UP000765509"/>
    </source>
</evidence>
<dbReference type="EMBL" id="AVOT02093620">
    <property type="protein sequence ID" value="MBW0574173.1"/>
    <property type="molecule type" value="Genomic_DNA"/>
</dbReference>
<protein>
    <submittedName>
        <fullName evidence="2">Uncharacterized protein</fullName>
    </submittedName>
</protein>